<accession>H1VFU3</accession>
<dbReference type="Proteomes" id="UP000007174">
    <property type="component" value="Unassembled WGS sequence"/>
</dbReference>
<comment type="catalytic activity">
    <reaction evidence="8">
        <text>arsenic triglutathione + 3 [thioredoxin]-dithiol + 3 S-adenosyl-L-methionine = trimethylarsine + 3 [thioredoxin]-disulfide + 3 glutathione + 3 S-adenosyl-L-homocysteine + 3 H(+)</text>
        <dbReference type="Rhea" id="RHEA:69432"/>
        <dbReference type="Rhea" id="RHEA-COMP:10698"/>
        <dbReference type="Rhea" id="RHEA-COMP:10700"/>
        <dbReference type="ChEBI" id="CHEBI:15378"/>
        <dbReference type="ChEBI" id="CHEBI:27130"/>
        <dbReference type="ChEBI" id="CHEBI:29950"/>
        <dbReference type="ChEBI" id="CHEBI:50058"/>
        <dbReference type="ChEBI" id="CHEBI:57856"/>
        <dbReference type="ChEBI" id="CHEBI:57925"/>
        <dbReference type="ChEBI" id="CHEBI:59789"/>
        <dbReference type="ChEBI" id="CHEBI:183640"/>
        <dbReference type="EC" id="2.1.1.137"/>
    </reaction>
</comment>
<sequence length="309" mass="32750">MESDTIYENVHKRYGSVIRSSTGEYEKAVAKAFGYTEDELAGTPEGANLGLSCGNPTAIANLREDEIVVDLGSGAGFDVFMAAKRVGPAGKAIGIDMNNSMIAKAVTNAERAGFENVEFIQSQITSLPLPDEFADCIVSNCVINLVPAAEKHRVFHEMYRVLKPGGRVAISDILARRPFSEEIKRNMALYVGCVAGASEVATYDGFLKEAGFSNPLLVDSNSDLNVYFTAAENGMSCCGAGNAQMVPAPSPDKTQPGCGGVSSTCCSQDGYDLTPGEAQKQAASLGVTDLNEWAGSFKIYAVKPDRGLK</sequence>
<reference evidence="10" key="1">
    <citation type="submission" date="2011-12" db="EMBL/GenBank/DDBJ databases">
        <title>The genome sequence of Colletotrichum higginsianum IMI 34906.</title>
        <authorList>
            <person name="Ma L.-J."/>
            <person name="O'Connell R."/>
            <person name="van Themaat E.V.L."/>
            <person name="Stueber K."/>
            <person name="Young S.K."/>
            <person name="Zeng Q."/>
            <person name="Gargeya S."/>
            <person name="Fitzgerald M."/>
            <person name="Haas B."/>
            <person name="Abouelleil A."/>
            <person name="Alvarado L."/>
            <person name="Arachchi H.M."/>
            <person name="Berlin A."/>
            <person name="Chapman S.B."/>
            <person name="Gearin G."/>
            <person name="Goldberg J."/>
            <person name="Griggs A."/>
            <person name="Gujja S."/>
            <person name="Hansen M."/>
            <person name="Heiman D."/>
            <person name="Howarth C."/>
            <person name="Larimer J."/>
            <person name="Lui A."/>
            <person name="MacDonald P.J.P."/>
            <person name="McCowen C."/>
            <person name="Montmayeur A."/>
            <person name="Murphy C."/>
            <person name="Neiman D."/>
            <person name="Pearson M."/>
            <person name="Priest M."/>
            <person name="Roberts A."/>
            <person name="Saif S."/>
            <person name="Shea T."/>
            <person name="Sisk P."/>
            <person name="Stolte C."/>
            <person name="Sykes S."/>
            <person name="Wortman J."/>
            <person name="Nusbaum C."/>
            <person name="Birren B."/>
        </authorList>
    </citation>
    <scope>NUCLEOTIDE SEQUENCE [LARGE SCALE GENOMIC DNA]</scope>
    <source>
        <strain evidence="10">IMI 349063</strain>
    </source>
</reference>
<dbReference type="AlphaFoldDB" id="H1VFU3"/>
<dbReference type="KEGG" id="chig:CH63R_03861"/>
<proteinExistence type="inferred from homology"/>
<dbReference type="SUPFAM" id="SSF53335">
    <property type="entry name" value="S-adenosyl-L-methionine-dependent methyltransferases"/>
    <property type="match status" value="1"/>
</dbReference>
<dbReference type="Gene3D" id="3.40.50.150">
    <property type="entry name" value="Vaccinia Virus protein VP39"/>
    <property type="match status" value="1"/>
</dbReference>
<evidence type="ECO:0000256" key="8">
    <source>
        <dbReference type="ARBA" id="ARBA00048428"/>
    </source>
</evidence>
<dbReference type="InterPro" id="IPR029063">
    <property type="entry name" value="SAM-dependent_MTases_sf"/>
</dbReference>
<evidence type="ECO:0000256" key="4">
    <source>
        <dbReference type="ARBA" id="ARBA00034521"/>
    </source>
</evidence>
<evidence type="ECO:0000256" key="6">
    <source>
        <dbReference type="ARBA" id="ARBA00047941"/>
    </source>
</evidence>
<keyword evidence="10" id="KW-0489">Methyltransferase</keyword>
<dbReference type="InterPro" id="IPR026669">
    <property type="entry name" value="Arsenite_MeTrfase-like"/>
</dbReference>
<gene>
    <name evidence="10" type="ORF">CH063_10021</name>
    <name evidence="11" type="ORF">CH63R_03861</name>
</gene>
<dbReference type="STRING" id="759273.H1VFU3"/>
<comment type="catalytic activity">
    <reaction evidence="7">
        <text>arsenic triglutathione + 2 [thioredoxin]-dithiol + 2 S-adenosyl-L-methionine + H2O = dimethylarsinous acid + 2 [thioredoxin]-disulfide + 3 glutathione + 2 S-adenosyl-L-homocysteine + 2 H(+)</text>
        <dbReference type="Rhea" id="RHEA:69464"/>
        <dbReference type="Rhea" id="RHEA-COMP:10698"/>
        <dbReference type="Rhea" id="RHEA-COMP:10700"/>
        <dbReference type="ChEBI" id="CHEBI:15377"/>
        <dbReference type="ChEBI" id="CHEBI:15378"/>
        <dbReference type="ChEBI" id="CHEBI:23808"/>
        <dbReference type="ChEBI" id="CHEBI:29950"/>
        <dbReference type="ChEBI" id="CHEBI:50058"/>
        <dbReference type="ChEBI" id="CHEBI:57856"/>
        <dbReference type="ChEBI" id="CHEBI:57925"/>
        <dbReference type="ChEBI" id="CHEBI:59789"/>
        <dbReference type="ChEBI" id="CHEBI:183640"/>
        <dbReference type="EC" id="2.1.1.137"/>
    </reaction>
</comment>
<dbReference type="EC" id="2.1.1.137" evidence="4"/>
<reference evidence="12" key="2">
    <citation type="journal article" date="2012" name="Nat. Genet.">
        <title>Lifestyle transitions in plant pathogenic Colletotrichum fungi deciphered by genome and transcriptome analyses.</title>
        <authorList>
            <person name="O'Connell R.J."/>
            <person name="Thon M.R."/>
            <person name="Hacquard S."/>
            <person name="Amyotte S.G."/>
            <person name="Kleemann J."/>
            <person name="Torres M.F."/>
            <person name="Damm U."/>
            <person name="Buiate E.A."/>
            <person name="Epstein L."/>
            <person name="Alkan N."/>
            <person name="Altmueller J."/>
            <person name="Alvarado-Balderrama L."/>
            <person name="Bauser C.A."/>
            <person name="Becker C."/>
            <person name="Birren B.W."/>
            <person name="Chen Z."/>
            <person name="Choi J."/>
            <person name="Crouch J.A."/>
            <person name="Duvick J.P."/>
            <person name="Farman M.A."/>
            <person name="Gan P."/>
            <person name="Heiman D."/>
            <person name="Henrissat B."/>
            <person name="Howard R.J."/>
            <person name="Kabbage M."/>
            <person name="Koch C."/>
            <person name="Kracher B."/>
            <person name="Kubo Y."/>
            <person name="Law A.D."/>
            <person name="Lebrun M.-H."/>
            <person name="Lee Y.-H."/>
            <person name="Miyara I."/>
            <person name="Moore N."/>
            <person name="Neumann U."/>
            <person name="Nordstroem K."/>
            <person name="Panaccione D.G."/>
            <person name="Panstruga R."/>
            <person name="Place M."/>
            <person name="Proctor R.H."/>
            <person name="Prusky D."/>
            <person name="Rech G."/>
            <person name="Reinhardt R."/>
            <person name="Rollins J.A."/>
            <person name="Rounsley S."/>
            <person name="Schardl C.L."/>
            <person name="Schwartz D.C."/>
            <person name="Shenoy N."/>
            <person name="Shirasu K."/>
            <person name="Sikhakolli U.R."/>
            <person name="Stueber K."/>
            <person name="Sukno S.A."/>
            <person name="Sweigard J.A."/>
            <person name="Takano Y."/>
            <person name="Takahara H."/>
            <person name="Trail F."/>
            <person name="van der Does H.C."/>
            <person name="Voll L.M."/>
            <person name="Will I."/>
            <person name="Young S."/>
            <person name="Zeng Q."/>
            <person name="Zhang J."/>
            <person name="Zhou S."/>
            <person name="Dickman M.B."/>
            <person name="Schulze-Lefert P."/>
            <person name="Ver Loren van Themaat E."/>
            <person name="Ma L.-J."/>
            <person name="Vaillancourt L.J."/>
        </authorList>
    </citation>
    <scope>NUCLEOTIDE SEQUENCE [LARGE SCALE GENOMIC DNA]</scope>
    <source>
        <strain evidence="12">IMI 349063</strain>
    </source>
</reference>
<evidence type="ECO:0000313" key="11">
    <source>
        <dbReference type="EMBL" id="OBR11565.1"/>
    </source>
</evidence>
<evidence type="ECO:0000256" key="2">
    <source>
        <dbReference type="ARBA" id="ARBA00022691"/>
    </source>
</evidence>
<evidence type="ECO:0000256" key="7">
    <source>
        <dbReference type="ARBA" id="ARBA00047943"/>
    </source>
</evidence>
<keyword evidence="13" id="KW-1185">Reference proteome</keyword>
<dbReference type="Pfam" id="PF13847">
    <property type="entry name" value="Methyltransf_31"/>
    <property type="match status" value="1"/>
</dbReference>
<evidence type="ECO:0000313" key="12">
    <source>
        <dbReference type="Proteomes" id="UP000007174"/>
    </source>
</evidence>
<dbReference type="CDD" id="cd02440">
    <property type="entry name" value="AdoMet_MTases"/>
    <property type="match status" value="1"/>
</dbReference>
<dbReference type="EMBL" id="LTAN01000003">
    <property type="protein sequence ID" value="OBR11565.1"/>
    <property type="molecule type" value="Genomic_DNA"/>
</dbReference>
<dbReference type="PANTHER" id="PTHR43675">
    <property type="entry name" value="ARSENITE METHYLTRANSFERASE"/>
    <property type="match status" value="1"/>
</dbReference>
<dbReference type="PANTHER" id="PTHR43675:SF8">
    <property type="entry name" value="ARSENITE METHYLTRANSFERASE"/>
    <property type="match status" value="1"/>
</dbReference>
<dbReference type="VEuPathDB" id="FungiDB:CH63R_03861"/>
<keyword evidence="2" id="KW-0949">S-adenosyl-L-methionine</keyword>
<reference evidence="13" key="4">
    <citation type="journal article" date="2017" name="BMC Genomics">
        <title>Gapless genome assembly of Colletotrichum higginsianum reveals chromosome structure and association of transposable elements with secondary metabolite gene clusters.</title>
        <authorList>
            <person name="Dallery J.-F."/>
            <person name="Lapalu N."/>
            <person name="Zampounis A."/>
            <person name="Pigne S."/>
            <person name="Luyten I."/>
            <person name="Amselem J."/>
            <person name="Wittenberg A.H.J."/>
            <person name="Zhou S."/>
            <person name="de Queiroz M.V."/>
            <person name="Robin G.P."/>
            <person name="Auger A."/>
            <person name="Hainaut M."/>
            <person name="Henrissat B."/>
            <person name="Kim K.-T."/>
            <person name="Lee Y.-H."/>
            <person name="Lespinet O."/>
            <person name="Schwartz D.C."/>
            <person name="Thon M.R."/>
            <person name="O'Connell R.J."/>
        </authorList>
    </citation>
    <scope>NUCLEOTIDE SEQUENCE [LARGE SCALE GENOMIC DNA]</scope>
    <source>
        <strain evidence="13">IMI 349063</strain>
    </source>
</reference>
<dbReference type="EMBL" id="CACQ02003311">
    <property type="protein sequence ID" value="CCF39096.1"/>
    <property type="molecule type" value="Genomic_DNA"/>
</dbReference>
<feature type="domain" description="Methyltransferase" evidence="9">
    <location>
        <begin position="64"/>
        <end position="211"/>
    </location>
</feature>
<comment type="catalytic activity">
    <reaction evidence="6">
        <text>arsenic triglutathione + [thioredoxin]-dithiol + S-adenosyl-L-methionine + 2 H2O = methylarsonous acid + [thioredoxin]-disulfide + 3 glutathione + S-adenosyl-L-homocysteine + H(+)</text>
        <dbReference type="Rhea" id="RHEA:69460"/>
        <dbReference type="Rhea" id="RHEA-COMP:10698"/>
        <dbReference type="Rhea" id="RHEA-COMP:10700"/>
        <dbReference type="ChEBI" id="CHEBI:15377"/>
        <dbReference type="ChEBI" id="CHEBI:15378"/>
        <dbReference type="ChEBI" id="CHEBI:17826"/>
        <dbReference type="ChEBI" id="CHEBI:29950"/>
        <dbReference type="ChEBI" id="CHEBI:50058"/>
        <dbReference type="ChEBI" id="CHEBI:57856"/>
        <dbReference type="ChEBI" id="CHEBI:57925"/>
        <dbReference type="ChEBI" id="CHEBI:59789"/>
        <dbReference type="ChEBI" id="CHEBI:183640"/>
        <dbReference type="EC" id="2.1.1.137"/>
    </reaction>
</comment>
<organism evidence="10 12">
    <name type="scientific">Colletotrichum higginsianum (strain IMI 349063)</name>
    <name type="common">Crucifer anthracnose fungus</name>
    <dbReference type="NCBI Taxonomy" id="759273"/>
    <lineage>
        <taxon>Eukaryota</taxon>
        <taxon>Fungi</taxon>
        <taxon>Dikarya</taxon>
        <taxon>Ascomycota</taxon>
        <taxon>Pezizomycotina</taxon>
        <taxon>Sordariomycetes</taxon>
        <taxon>Hypocreomycetidae</taxon>
        <taxon>Glomerellales</taxon>
        <taxon>Glomerellaceae</taxon>
        <taxon>Colletotrichum</taxon>
        <taxon>Colletotrichum destructivum species complex</taxon>
    </lineage>
</organism>
<dbReference type="GO" id="GO:0032259">
    <property type="term" value="P:methylation"/>
    <property type="evidence" value="ECO:0007669"/>
    <property type="project" value="UniProtKB-KW"/>
</dbReference>
<evidence type="ECO:0000256" key="1">
    <source>
        <dbReference type="ARBA" id="ARBA00022679"/>
    </source>
</evidence>
<dbReference type="eggNOG" id="ENOG502QQD6">
    <property type="taxonomic scope" value="Eukaryota"/>
</dbReference>
<dbReference type="NCBIfam" id="NF008823">
    <property type="entry name" value="PRK11873.1"/>
    <property type="match status" value="1"/>
</dbReference>
<name>H1VFU3_COLHI</name>
<evidence type="ECO:0000256" key="5">
    <source>
        <dbReference type="ARBA" id="ARBA00034545"/>
    </source>
</evidence>
<reference evidence="11" key="3">
    <citation type="submission" date="2016-02" db="EMBL/GenBank/DDBJ databases">
        <title>Resequencing and annotation of the Colletotrichum higginsianum genome.</title>
        <authorList>
            <person name="O'Connell R."/>
            <person name="Zambounis A."/>
            <person name="Thon M."/>
            <person name="Dallery J.-F."/>
        </authorList>
    </citation>
    <scope>NUCLEOTIDE SEQUENCE [LARGE SCALE GENOMIC DNA]</scope>
    <source>
        <strain evidence="11">IMI 349063</strain>
    </source>
</reference>
<dbReference type="OrthoDB" id="66144at2759"/>
<comment type="similarity">
    <text evidence="3">Belongs to the methyltransferase superfamily. Arsenite methyltransferase family.</text>
</comment>
<dbReference type="GeneID" id="28862943"/>
<dbReference type="Proteomes" id="UP000092177">
    <property type="component" value="Chromosome 3"/>
</dbReference>
<evidence type="ECO:0000259" key="9">
    <source>
        <dbReference type="Pfam" id="PF13847"/>
    </source>
</evidence>
<evidence type="ECO:0000313" key="13">
    <source>
        <dbReference type="Proteomes" id="UP000092177"/>
    </source>
</evidence>
<evidence type="ECO:0000313" key="10">
    <source>
        <dbReference type="EMBL" id="CCF39096.1"/>
    </source>
</evidence>
<keyword evidence="1 11" id="KW-0808">Transferase</keyword>
<dbReference type="RefSeq" id="XP_018160082.1">
    <property type="nucleotide sequence ID" value="XM_018298836.1"/>
</dbReference>
<dbReference type="HOGENOM" id="CLU_052868_3_1_1"/>
<evidence type="ECO:0000256" key="3">
    <source>
        <dbReference type="ARBA" id="ARBA00034487"/>
    </source>
</evidence>
<protein>
    <recommendedName>
        <fullName evidence="5">Arsenite methyltransferase</fullName>
        <ecNumber evidence="4">2.1.1.137</ecNumber>
    </recommendedName>
</protein>
<dbReference type="GO" id="GO:0030791">
    <property type="term" value="F:arsenite methyltransferase activity"/>
    <property type="evidence" value="ECO:0007669"/>
    <property type="project" value="UniProtKB-EC"/>
</dbReference>
<dbReference type="InterPro" id="IPR025714">
    <property type="entry name" value="Methyltranfer_dom"/>
</dbReference>